<sequence length="467" mass="50954">MPVAADSLSARLLVLTVAFVMLSEVLIFVPSVAFFRVNYLEKMVESAHLASLTLISSPDYMISEALKEELLAAIGARAIAFKSPNTRSLILSEAMPPKVDARFDLEERSPLTLMADALATLMMPDGRIIEVSGPIAQNPNASIEVLMDETPLRASMLGYAWNILQLSVIISLLTATLVYLALQWMMVRPMRQLTASMVAFRREPENASRVVEATRRRDEIGVAERELREMQIGLRQALHQKTHLAALGAAMTKVNHDLRNMLAAAQILSDRLSQSSDPEVTRLVPRLFSSIDRAIDLCTSTLRYGRAVEPEPKASWFPLLGLLHEVEGAAGLPAEGASGWQLDVPADLAVHADREQLFRVFLNLGRNAVEALGEGGRICVEARPVGDMLVIEFADNGPGLPQRARDHLFEPFAGSTRAGGTGLGLSIARELLQAHGGAIELARSDASGTVFRITLPMRKLRRVETAA</sequence>
<dbReference type="InterPro" id="IPR003660">
    <property type="entry name" value="HAMP_dom"/>
</dbReference>
<dbReference type="EC" id="2.7.13.3" evidence="3"/>
<evidence type="ECO:0000256" key="2">
    <source>
        <dbReference type="ARBA" id="ARBA00004370"/>
    </source>
</evidence>
<keyword evidence="15" id="KW-1185">Reference proteome</keyword>
<keyword evidence="10 11" id="KW-0472">Membrane</keyword>
<dbReference type="InterPro" id="IPR036890">
    <property type="entry name" value="HATPase_C_sf"/>
</dbReference>
<dbReference type="InParanoid" id="A0A1Y5RY95"/>
<dbReference type="InterPro" id="IPR003594">
    <property type="entry name" value="HATPase_dom"/>
</dbReference>
<dbReference type="PANTHER" id="PTHR45436:SF5">
    <property type="entry name" value="SENSOR HISTIDINE KINASE TRCS"/>
    <property type="match status" value="1"/>
</dbReference>
<evidence type="ECO:0000256" key="8">
    <source>
        <dbReference type="ARBA" id="ARBA00022989"/>
    </source>
</evidence>
<evidence type="ECO:0000256" key="4">
    <source>
        <dbReference type="ARBA" id="ARBA00022553"/>
    </source>
</evidence>
<gene>
    <name evidence="14" type="primary">glnL_1</name>
    <name evidence="14" type="ORF">OCH7691_00738</name>
</gene>
<dbReference type="SUPFAM" id="SSF55874">
    <property type="entry name" value="ATPase domain of HSP90 chaperone/DNA topoisomerase II/histidine kinase"/>
    <property type="match status" value="1"/>
</dbReference>
<keyword evidence="8 11" id="KW-1133">Transmembrane helix</keyword>
<dbReference type="AlphaFoldDB" id="A0A1Y5RY95"/>
<dbReference type="GO" id="GO:0004673">
    <property type="term" value="F:protein histidine kinase activity"/>
    <property type="evidence" value="ECO:0007669"/>
    <property type="project" value="UniProtKB-EC"/>
</dbReference>
<keyword evidence="7" id="KW-0418">Kinase</keyword>
<keyword evidence="6 11" id="KW-0812">Transmembrane</keyword>
<evidence type="ECO:0000259" key="13">
    <source>
        <dbReference type="PROSITE" id="PS50885"/>
    </source>
</evidence>
<reference evidence="14 15" key="1">
    <citation type="submission" date="2017-03" db="EMBL/GenBank/DDBJ databases">
        <authorList>
            <person name="Afonso C.L."/>
            <person name="Miller P.J."/>
            <person name="Scott M.A."/>
            <person name="Spackman E."/>
            <person name="Goraichik I."/>
            <person name="Dimitrov K.M."/>
            <person name="Suarez D.L."/>
            <person name="Swayne D.E."/>
        </authorList>
    </citation>
    <scope>NUCLEOTIDE SEQUENCE [LARGE SCALE GENOMIC DNA]</scope>
    <source>
        <strain evidence="14 15">CECT 7691</strain>
    </source>
</reference>
<evidence type="ECO:0000313" key="15">
    <source>
        <dbReference type="Proteomes" id="UP000193200"/>
    </source>
</evidence>
<dbReference type="InterPro" id="IPR005467">
    <property type="entry name" value="His_kinase_dom"/>
</dbReference>
<evidence type="ECO:0000256" key="6">
    <source>
        <dbReference type="ARBA" id="ARBA00022692"/>
    </source>
</evidence>
<evidence type="ECO:0000256" key="7">
    <source>
        <dbReference type="ARBA" id="ARBA00022777"/>
    </source>
</evidence>
<comment type="subcellular location">
    <subcellularLocation>
        <location evidence="2">Membrane</location>
    </subcellularLocation>
</comment>
<evidence type="ECO:0000256" key="10">
    <source>
        <dbReference type="ARBA" id="ARBA00023136"/>
    </source>
</evidence>
<keyword evidence="5 14" id="KW-0808">Transferase</keyword>
<keyword evidence="4" id="KW-0597">Phosphoprotein</keyword>
<dbReference type="EMBL" id="FWFR01000001">
    <property type="protein sequence ID" value="SLN25393.1"/>
    <property type="molecule type" value="Genomic_DNA"/>
</dbReference>
<evidence type="ECO:0000256" key="9">
    <source>
        <dbReference type="ARBA" id="ARBA00023012"/>
    </source>
</evidence>
<evidence type="ECO:0000256" key="5">
    <source>
        <dbReference type="ARBA" id="ARBA00022679"/>
    </source>
</evidence>
<evidence type="ECO:0000259" key="12">
    <source>
        <dbReference type="PROSITE" id="PS50109"/>
    </source>
</evidence>
<comment type="catalytic activity">
    <reaction evidence="1">
        <text>ATP + protein L-histidine = ADP + protein N-phospho-L-histidine.</text>
        <dbReference type="EC" id="2.7.13.3"/>
    </reaction>
</comment>
<organism evidence="14 15">
    <name type="scientific">Oceanibacterium hippocampi</name>
    <dbReference type="NCBI Taxonomy" id="745714"/>
    <lineage>
        <taxon>Bacteria</taxon>
        <taxon>Pseudomonadati</taxon>
        <taxon>Pseudomonadota</taxon>
        <taxon>Alphaproteobacteria</taxon>
        <taxon>Sneathiellales</taxon>
        <taxon>Sneathiellaceae</taxon>
        <taxon>Oceanibacterium</taxon>
    </lineage>
</organism>
<evidence type="ECO:0000256" key="1">
    <source>
        <dbReference type="ARBA" id="ARBA00000085"/>
    </source>
</evidence>
<dbReference type="Gene3D" id="1.10.287.130">
    <property type="match status" value="1"/>
</dbReference>
<protein>
    <recommendedName>
        <fullName evidence="3">histidine kinase</fullName>
        <ecNumber evidence="3">2.7.13.3</ecNumber>
    </recommendedName>
</protein>
<dbReference type="PANTHER" id="PTHR45436">
    <property type="entry name" value="SENSOR HISTIDINE KINASE YKOH"/>
    <property type="match status" value="1"/>
</dbReference>
<dbReference type="GO" id="GO:0000160">
    <property type="term" value="P:phosphorelay signal transduction system"/>
    <property type="evidence" value="ECO:0007669"/>
    <property type="project" value="UniProtKB-KW"/>
</dbReference>
<dbReference type="PRINTS" id="PR00344">
    <property type="entry name" value="BCTRLSENSOR"/>
</dbReference>
<dbReference type="PROSITE" id="PS50885">
    <property type="entry name" value="HAMP"/>
    <property type="match status" value="1"/>
</dbReference>
<dbReference type="PROSITE" id="PS50109">
    <property type="entry name" value="HIS_KIN"/>
    <property type="match status" value="1"/>
</dbReference>
<feature type="transmembrane region" description="Helical" evidence="11">
    <location>
        <begin position="12"/>
        <end position="35"/>
    </location>
</feature>
<feature type="domain" description="HAMP" evidence="13">
    <location>
        <begin position="184"/>
        <end position="239"/>
    </location>
</feature>
<name>A0A1Y5RY95_9PROT</name>
<dbReference type="Proteomes" id="UP000193200">
    <property type="component" value="Unassembled WGS sequence"/>
</dbReference>
<dbReference type="SMART" id="SM00387">
    <property type="entry name" value="HATPase_c"/>
    <property type="match status" value="1"/>
</dbReference>
<dbReference type="InterPro" id="IPR004358">
    <property type="entry name" value="Sig_transdc_His_kin-like_C"/>
</dbReference>
<feature type="transmembrane region" description="Helical" evidence="11">
    <location>
        <begin position="159"/>
        <end position="182"/>
    </location>
</feature>
<dbReference type="Gene3D" id="3.30.565.10">
    <property type="entry name" value="Histidine kinase-like ATPase, C-terminal domain"/>
    <property type="match status" value="1"/>
</dbReference>
<accession>A0A1Y5RY95</accession>
<evidence type="ECO:0000313" key="14">
    <source>
        <dbReference type="EMBL" id="SLN25393.1"/>
    </source>
</evidence>
<keyword evidence="9" id="KW-0902">Two-component regulatory system</keyword>
<dbReference type="CDD" id="cd00075">
    <property type="entry name" value="HATPase"/>
    <property type="match status" value="1"/>
</dbReference>
<evidence type="ECO:0000256" key="3">
    <source>
        <dbReference type="ARBA" id="ARBA00012438"/>
    </source>
</evidence>
<dbReference type="GO" id="GO:0016020">
    <property type="term" value="C:membrane"/>
    <property type="evidence" value="ECO:0007669"/>
    <property type="project" value="UniProtKB-SubCell"/>
</dbReference>
<dbReference type="InterPro" id="IPR050428">
    <property type="entry name" value="TCS_sensor_his_kinase"/>
</dbReference>
<evidence type="ECO:0000256" key="11">
    <source>
        <dbReference type="SAM" id="Phobius"/>
    </source>
</evidence>
<proteinExistence type="predicted"/>
<dbReference type="Pfam" id="PF02518">
    <property type="entry name" value="HATPase_c"/>
    <property type="match status" value="1"/>
</dbReference>
<feature type="domain" description="Histidine kinase" evidence="12">
    <location>
        <begin position="253"/>
        <end position="459"/>
    </location>
</feature>